<evidence type="ECO:0000256" key="1">
    <source>
        <dbReference type="SAM" id="Phobius"/>
    </source>
</evidence>
<protein>
    <submittedName>
        <fullName evidence="3">CPBP family intramembrane glutamic endopeptidase</fullName>
        <ecNumber evidence="3">3.4.-.-</ecNumber>
    </submittedName>
</protein>
<comment type="caution">
    <text evidence="3">The sequence shown here is derived from an EMBL/GenBank/DDBJ whole genome shotgun (WGS) entry which is preliminary data.</text>
</comment>
<feature type="domain" description="CAAX prenyl protease 2/Lysostaphin resistance protein A-like" evidence="2">
    <location>
        <begin position="157"/>
        <end position="245"/>
    </location>
</feature>
<dbReference type="Pfam" id="PF02517">
    <property type="entry name" value="Rce1-like"/>
    <property type="match status" value="1"/>
</dbReference>
<evidence type="ECO:0000313" key="3">
    <source>
        <dbReference type="EMBL" id="MDT0260676.1"/>
    </source>
</evidence>
<evidence type="ECO:0000313" key="4">
    <source>
        <dbReference type="Proteomes" id="UP001183176"/>
    </source>
</evidence>
<organism evidence="3 4">
    <name type="scientific">Jatrophihabitans lederbergiae</name>
    <dbReference type="NCBI Taxonomy" id="3075547"/>
    <lineage>
        <taxon>Bacteria</taxon>
        <taxon>Bacillati</taxon>
        <taxon>Actinomycetota</taxon>
        <taxon>Actinomycetes</taxon>
        <taxon>Jatrophihabitantales</taxon>
        <taxon>Jatrophihabitantaceae</taxon>
        <taxon>Jatrophihabitans</taxon>
    </lineage>
</organism>
<feature type="transmembrane region" description="Helical" evidence="1">
    <location>
        <begin position="115"/>
        <end position="136"/>
    </location>
</feature>
<dbReference type="EMBL" id="JAVREH010000004">
    <property type="protein sequence ID" value="MDT0260676.1"/>
    <property type="molecule type" value="Genomic_DNA"/>
</dbReference>
<keyword evidence="3" id="KW-0378">Hydrolase</keyword>
<feature type="transmembrane region" description="Helical" evidence="1">
    <location>
        <begin position="233"/>
        <end position="254"/>
    </location>
</feature>
<evidence type="ECO:0000259" key="2">
    <source>
        <dbReference type="Pfam" id="PF02517"/>
    </source>
</evidence>
<feature type="transmembrane region" description="Helical" evidence="1">
    <location>
        <begin position="204"/>
        <end position="227"/>
    </location>
</feature>
<keyword evidence="1" id="KW-1133">Transmembrane helix</keyword>
<proteinExistence type="predicted"/>
<dbReference type="EC" id="3.4.-.-" evidence="3"/>
<dbReference type="Proteomes" id="UP001183176">
    <property type="component" value="Unassembled WGS sequence"/>
</dbReference>
<keyword evidence="4" id="KW-1185">Reference proteome</keyword>
<keyword evidence="1" id="KW-0472">Membrane</keyword>
<sequence>MSTAANPSPAATAEPHARDRWGIEILLVLGVSLGVSAIDSLINFADIQTRGGFRGAVATLNTAQNPRAWVDLSYQLLGVVNGVVPALLALYLLSRAPGLAGFGIGLDTRRLKADLRVGLGFAALIGLPGLGLVIVARQLGLNAEISASGLADIWYRYPVLVLDAIQNGVLEEIVMIGFLLSRLRQLDWTPWKAIVLSAAIRGSYHTYQGLGGFVGNFVMGAIFGWWFTRTKRVLPLIIAHSILDTVSFVGYAALHGRVSWL</sequence>
<name>A0ABU2J7F3_9ACTN</name>
<accession>A0ABU2J7F3</accession>
<feature type="transmembrane region" description="Helical" evidence="1">
    <location>
        <begin position="25"/>
        <end position="45"/>
    </location>
</feature>
<dbReference type="GO" id="GO:0016787">
    <property type="term" value="F:hydrolase activity"/>
    <property type="evidence" value="ECO:0007669"/>
    <property type="project" value="UniProtKB-KW"/>
</dbReference>
<dbReference type="InterPro" id="IPR003675">
    <property type="entry name" value="Rce1/LyrA-like_dom"/>
</dbReference>
<reference evidence="4" key="1">
    <citation type="submission" date="2023-07" db="EMBL/GenBank/DDBJ databases">
        <title>30 novel species of actinomycetes from the DSMZ collection.</title>
        <authorList>
            <person name="Nouioui I."/>
        </authorList>
    </citation>
    <scope>NUCLEOTIDE SEQUENCE [LARGE SCALE GENOMIC DNA]</scope>
    <source>
        <strain evidence="4">DSM 44399</strain>
    </source>
</reference>
<keyword evidence="1" id="KW-0812">Transmembrane</keyword>
<gene>
    <name evidence="3" type="ORF">RM423_04640</name>
</gene>
<feature type="transmembrane region" description="Helical" evidence="1">
    <location>
        <begin position="74"/>
        <end position="94"/>
    </location>
</feature>